<dbReference type="Proteomes" id="UP000287756">
    <property type="component" value="Chromosome"/>
</dbReference>
<dbReference type="EMBL" id="CP026118">
    <property type="protein sequence ID" value="QAS50973.1"/>
    <property type="molecule type" value="Genomic_DNA"/>
</dbReference>
<keyword evidence="2" id="KW-0472">Membrane</keyword>
<dbReference type="OrthoDB" id="1708317at2"/>
<gene>
    <name evidence="3" type="ORF">HLI_01540</name>
</gene>
<feature type="transmembrane region" description="Helical" evidence="2">
    <location>
        <begin position="6"/>
        <end position="24"/>
    </location>
</feature>
<dbReference type="Pfam" id="PF19610">
    <property type="entry name" value="DUF6115"/>
    <property type="match status" value="1"/>
</dbReference>
<evidence type="ECO:0000256" key="2">
    <source>
        <dbReference type="SAM" id="Phobius"/>
    </source>
</evidence>
<name>A0A410M8E9_9BACI</name>
<dbReference type="KEGG" id="hli:HLI_01540"/>
<organism evidence="3 4">
    <name type="scientific">Halobacillus litoralis</name>
    <dbReference type="NCBI Taxonomy" id="45668"/>
    <lineage>
        <taxon>Bacteria</taxon>
        <taxon>Bacillati</taxon>
        <taxon>Bacillota</taxon>
        <taxon>Bacilli</taxon>
        <taxon>Bacillales</taxon>
        <taxon>Bacillaceae</taxon>
        <taxon>Halobacillus</taxon>
    </lineage>
</organism>
<feature type="compositionally biased region" description="Basic and acidic residues" evidence="1">
    <location>
        <begin position="66"/>
        <end position="100"/>
    </location>
</feature>
<proteinExistence type="predicted"/>
<sequence length="157" mass="18314">MTVFLLVVSFIIDGVLVMALFAMMKKVRQAEELELRQKQVASEIEDLFTSYLMEIKEENRRMGEWVTQKKDKQEAEAHVMESNSKETDETMEVSESKDYTPPEPVEDGEVYQPSIHSQVFELKKEGYTIEEIAKQLNKGKTEVELLYKFHQKSNKKT</sequence>
<evidence type="ECO:0000313" key="4">
    <source>
        <dbReference type="Proteomes" id="UP000287756"/>
    </source>
</evidence>
<dbReference type="AlphaFoldDB" id="A0A410M8E9"/>
<evidence type="ECO:0000313" key="3">
    <source>
        <dbReference type="EMBL" id="QAS50973.1"/>
    </source>
</evidence>
<keyword evidence="2" id="KW-1133">Transmembrane helix</keyword>
<dbReference type="RefSeq" id="WP_128522738.1">
    <property type="nucleotide sequence ID" value="NZ_CP026118.1"/>
</dbReference>
<evidence type="ECO:0000256" key="1">
    <source>
        <dbReference type="SAM" id="MobiDB-lite"/>
    </source>
</evidence>
<keyword evidence="2" id="KW-0812">Transmembrane</keyword>
<protein>
    <recommendedName>
        <fullName evidence="5">Swarming motility protein SwrB</fullName>
    </recommendedName>
</protein>
<feature type="region of interest" description="Disordered" evidence="1">
    <location>
        <begin position="66"/>
        <end position="109"/>
    </location>
</feature>
<reference evidence="3 4" key="1">
    <citation type="submission" date="2018-01" db="EMBL/GenBank/DDBJ databases">
        <title>The whole genome sequencing and assembly of Halobacillus litoralis ERB031 strain.</title>
        <authorList>
            <person name="Lee S.-J."/>
            <person name="Park M.-K."/>
            <person name="Kim J.-Y."/>
            <person name="Lee Y.-J."/>
            <person name="Yi H."/>
            <person name="Bahn Y.-S."/>
            <person name="Kim J.F."/>
            <person name="Lee D.-W."/>
        </authorList>
    </citation>
    <scope>NUCLEOTIDE SEQUENCE [LARGE SCALE GENOMIC DNA]</scope>
    <source>
        <strain evidence="3 4">ERB 031</strain>
    </source>
</reference>
<evidence type="ECO:0008006" key="5">
    <source>
        <dbReference type="Google" id="ProtNLM"/>
    </source>
</evidence>
<dbReference type="InterPro" id="IPR046118">
    <property type="entry name" value="DUF6115"/>
</dbReference>
<accession>A0A410M8E9</accession>